<protein>
    <submittedName>
        <fullName evidence="1">Uncharacterized protein</fullName>
    </submittedName>
</protein>
<dbReference type="AlphaFoldDB" id="A0A133ZVI9"/>
<name>A0A133ZVI9_9BACL</name>
<organism evidence="1 2">
    <name type="scientific">Gemella haemolysans</name>
    <dbReference type="NCBI Taxonomy" id="1379"/>
    <lineage>
        <taxon>Bacteria</taxon>
        <taxon>Bacillati</taxon>
        <taxon>Bacillota</taxon>
        <taxon>Bacilli</taxon>
        <taxon>Bacillales</taxon>
        <taxon>Gemellaceae</taxon>
        <taxon>Gemella</taxon>
    </lineage>
</organism>
<reference evidence="2" key="1">
    <citation type="submission" date="2016-01" db="EMBL/GenBank/DDBJ databases">
        <authorList>
            <person name="Mitreva M."/>
            <person name="Pepin K.H."/>
            <person name="Mihindukulasuriya K.A."/>
            <person name="Fulton R."/>
            <person name="Fronick C."/>
            <person name="O'Laughlin M."/>
            <person name="Miner T."/>
            <person name="Herter B."/>
            <person name="Rosa B.A."/>
            <person name="Cordes M."/>
            <person name="Tomlinson C."/>
            <person name="Wollam A."/>
            <person name="Palsikar V.B."/>
            <person name="Mardis E.R."/>
            <person name="Wilson R.K."/>
        </authorList>
    </citation>
    <scope>NUCLEOTIDE SEQUENCE [LARGE SCALE GENOMIC DNA]</scope>
    <source>
        <strain evidence="2">DNF01167</strain>
    </source>
</reference>
<accession>A0A133ZVI9</accession>
<gene>
    <name evidence="1" type="ORF">HMPREF3186_01144</name>
</gene>
<sequence>MDTYKSTCYNVNVEKNLLQGGWDDQKRTDKTLKEQWFLSVEKSW</sequence>
<proteinExistence type="predicted"/>
<evidence type="ECO:0000313" key="1">
    <source>
        <dbReference type="EMBL" id="KXB59444.1"/>
    </source>
</evidence>
<evidence type="ECO:0000313" key="2">
    <source>
        <dbReference type="Proteomes" id="UP000070355"/>
    </source>
</evidence>
<comment type="caution">
    <text evidence="1">The sequence shown here is derived from an EMBL/GenBank/DDBJ whole genome shotgun (WGS) entry which is preliminary data.</text>
</comment>
<dbReference type="EMBL" id="LSDC01000075">
    <property type="protein sequence ID" value="KXB59444.1"/>
    <property type="molecule type" value="Genomic_DNA"/>
</dbReference>
<dbReference type="Proteomes" id="UP000070355">
    <property type="component" value="Unassembled WGS sequence"/>
</dbReference>
<dbReference type="STRING" id="1379.HMPREF3186_01144"/>